<sequence length="181" mass="20243">MRKLYIIVSYPVGTHEGVITGVVANGTGRDATDEERNAVIDRLRTAGATPSLLDALREKVGGYHKLSVYDRRQAARNEHNDLNGYGSFLFTWHIVEVGESIRKPVRQVKGWRIKYGGDCTSCYNSVEDGATVRDDGDEENNSEYNLLFPTRAAARDIIDTRIGDKRSKHDPSGYYIEAVYA</sequence>
<evidence type="ECO:0000313" key="1">
    <source>
        <dbReference type="EMBL" id="AMW36074.1"/>
    </source>
</evidence>
<keyword evidence="2" id="KW-1185">Reference proteome</keyword>
<name>A0A1I9L287_9CAUD</name>
<dbReference type="RefSeq" id="YP_009785915.1">
    <property type="nucleotide sequence ID" value="NC_047762.1"/>
</dbReference>
<accession>A0A1I9L287</accession>
<protein>
    <submittedName>
        <fullName evidence="1">Uncharacterized protein</fullName>
    </submittedName>
</protein>
<dbReference type="Proteomes" id="UP000223622">
    <property type="component" value="Segment"/>
</dbReference>
<organism evidence="1 2">
    <name type="scientific">Xanthomonas phage XAJ24</name>
    <dbReference type="NCBI Taxonomy" id="1775250"/>
    <lineage>
        <taxon>Viruses</taxon>
        <taxon>Duplodnaviria</taxon>
        <taxon>Heunggongvirae</taxon>
        <taxon>Uroviricota</taxon>
        <taxon>Caudoviricetes</taxon>
        <taxon>Autographivirales</taxon>
        <taxon>Autonotataviridae</taxon>
        <taxon>Gujervirinae</taxon>
        <taxon>Pradovirus</taxon>
        <taxon>Pradovirus XAJ24</taxon>
    </lineage>
</organism>
<evidence type="ECO:0000313" key="2">
    <source>
        <dbReference type="Proteomes" id="UP000223622"/>
    </source>
</evidence>
<reference evidence="1 2" key="1">
    <citation type="submission" date="2015-11" db="EMBL/GenBank/DDBJ databases">
        <title>Bacteriophages of Xanthomonas arboricola pv. juglandis: Characterization of two phages.</title>
        <authorList>
            <person name="Domotor D."/>
            <person name="Frank T."/>
            <person name="Rakhely G."/>
            <person name="Doffkay Z."/>
            <person name="Schneider G."/>
            <person name="Kovacs T."/>
        </authorList>
    </citation>
    <scope>NUCLEOTIDE SEQUENCE [LARGE SCALE GENOMIC DNA]</scope>
</reference>
<dbReference type="KEGG" id="vg:54975982"/>
<dbReference type="EMBL" id="KU197013">
    <property type="protein sequence ID" value="AMW36074.1"/>
    <property type="molecule type" value="Genomic_DNA"/>
</dbReference>
<dbReference type="GeneID" id="54975982"/>
<proteinExistence type="predicted"/>